<reference evidence="2" key="1">
    <citation type="submission" date="2025-08" db="UniProtKB">
        <authorList>
            <consortium name="RefSeq"/>
        </authorList>
    </citation>
    <scope>IDENTIFICATION</scope>
    <source>
        <strain evidence="2">Tuebingen</strain>
        <tissue evidence="2">Fibroblasts and whole tissue</tissue>
    </source>
</reference>
<sequence>MASRERHGAASSSTSSCPSGQLEILALHVKECNTAEYEKLSDSEPELSNLPPDSPDLSPATEEKIEETSDLSKYSDQIMSCGYTGPINEQNKENIKSNCNACRCSTDSYASTAP</sequence>
<dbReference type="RefSeq" id="XP_073806437.1">
    <property type="nucleotide sequence ID" value="XM_073950336.1"/>
</dbReference>
<evidence type="ECO:0000313" key="1">
    <source>
        <dbReference type="Proteomes" id="UP000000437"/>
    </source>
</evidence>
<accession>A0AC58JIY3</accession>
<dbReference type="Proteomes" id="UP000000437">
    <property type="component" value="Chromosome 5"/>
</dbReference>
<name>A0AC58JIY3_DANRE</name>
<protein>
    <submittedName>
        <fullName evidence="2">Uncharacterized protein isoform X3</fullName>
    </submittedName>
</protein>
<evidence type="ECO:0000313" key="2">
    <source>
        <dbReference type="RefSeq" id="XP_073806437.1"/>
    </source>
</evidence>
<gene>
    <name evidence="2" type="primary">zgc:112966</name>
</gene>
<keyword evidence="1" id="KW-1185">Reference proteome</keyword>
<organism evidence="1 2">
    <name type="scientific">Danio rerio</name>
    <name type="common">Zebrafish</name>
    <name type="synonym">Brachydanio rerio</name>
    <dbReference type="NCBI Taxonomy" id="7955"/>
    <lineage>
        <taxon>Eukaryota</taxon>
        <taxon>Metazoa</taxon>
        <taxon>Chordata</taxon>
        <taxon>Craniata</taxon>
        <taxon>Vertebrata</taxon>
        <taxon>Euteleostomi</taxon>
        <taxon>Actinopterygii</taxon>
        <taxon>Neopterygii</taxon>
        <taxon>Teleostei</taxon>
        <taxon>Ostariophysi</taxon>
        <taxon>Cypriniformes</taxon>
        <taxon>Danionidae</taxon>
        <taxon>Danioninae</taxon>
        <taxon>Danio</taxon>
    </lineage>
</organism>
<proteinExistence type="predicted"/>